<dbReference type="InterPro" id="IPR013538">
    <property type="entry name" value="ASHA1/2-like_C"/>
</dbReference>
<evidence type="ECO:0000259" key="2">
    <source>
        <dbReference type="Pfam" id="PF08327"/>
    </source>
</evidence>
<dbReference type="EMBL" id="BMZQ01000001">
    <property type="protein sequence ID" value="GHD11768.1"/>
    <property type="molecule type" value="Genomic_DNA"/>
</dbReference>
<evidence type="ECO:0000313" key="3">
    <source>
        <dbReference type="EMBL" id="GHD11768.1"/>
    </source>
</evidence>
<feature type="domain" description="Activator of Hsp90 ATPase homologue 1/2-like C-terminal" evidence="2">
    <location>
        <begin position="18"/>
        <end position="152"/>
    </location>
</feature>
<comment type="similarity">
    <text evidence="1">Belongs to the AHA1 family.</text>
</comment>
<comment type="caution">
    <text evidence="3">The sequence shown here is derived from an EMBL/GenBank/DDBJ whole genome shotgun (WGS) entry which is preliminary data.</text>
</comment>
<sequence>MAETEDDRTLTLVRTLDALRDKIYRCWTEGPLLLQCFTPAPWKTIEADVDVRPGGSSRIVMQSPEGETYPNPGIYLDVVPNERLVFTDAFTSTWEPSAKPFIVADIQLEDAGDGRTNYTAIVRHWTVEDRERHKKMGFHDGWNKAADQLETVAKTL</sequence>
<proteinExistence type="inferred from homology"/>
<dbReference type="RefSeq" id="WP_189502847.1">
    <property type="nucleotide sequence ID" value="NZ_BMZQ01000001.1"/>
</dbReference>
<protein>
    <submittedName>
        <fullName evidence="3">Activator of HSP90 ATPase</fullName>
    </submittedName>
</protein>
<accession>A0A8J3GJD6</accession>
<keyword evidence="4" id="KW-1185">Reference proteome</keyword>
<dbReference type="SUPFAM" id="SSF55961">
    <property type="entry name" value="Bet v1-like"/>
    <property type="match status" value="1"/>
</dbReference>
<evidence type="ECO:0000313" key="4">
    <source>
        <dbReference type="Proteomes" id="UP000630142"/>
    </source>
</evidence>
<reference evidence="3" key="2">
    <citation type="submission" date="2020-09" db="EMBL/GenBank/DDBJ databases">
        <authorList>
            <person name="Sun Q."/>
            <person name="Kim S."/>
        </authorList>
    </citation>
    <scope>NUCLEOTIDE SEQUENCE</scope>
    <source>
        <strain evidence="3">KCTC 42249</strain>
    </source>
</reference>
<dbReference type="AlphaFoldDB" id="A0A8J3GJD6"/>
<reference evidence="3" key="1">
    <citation type="journal article" date="2014" name="Int. J. Syst. Evol. Microbiol.">
        <title>Complete genome sequence of Corynebacterium casei LMG S-19264T (=DSM 44701T), isolated from a smear-ripened cheese.</title>
        <authorList>
            <consortium name="US DOE Joint Genome Institute (JGI-PGF)"/>
            <person name="Walter F."/>
            <person name="Albersmeier A."/>
            <person name="Kalinowski J."/>
            <person name="Ruckert C."/>
        </authorList>
    </citation>
    <scope>NUCLEOTIDE SEQUENCE</scope>
    <source>
        <strain evidence="3">KCTC 42249</strain>
    </source>
</reference>
<evidence type="ECO:0000256" key="1">
    <source>
        <dbReference type="ARBA" id="ARBA00006817"/>
    </source>
</evidence>
<dbReference type="CDD" id="cd08896">
    <property type="entry name" value="SRPBCC_CalC_Aha1-like_3"/>
    <property type="match status" value="1"/>
</dbReference>
<dbReference type="Proteomes" id="UP000630142">
    <property type="component" value="Unassembled WGS sequence"/>
</dbReference>
<gene>
    <name evidence="3" type="ORF">GCM10016234_15290</name>
</gene>
<name>A0A8J3GJD6_9HYPH</name>
<organism evidence="3 4">
    <name type="scientific">Tianweitania populi</name>
    <dbReference type="NCBI Taxonomy" id="1607949"/>
    <lineage>
        <taxon>Bacteria</taxon>
        <taxon>Pseudomonadati</taxon>
        <taxon>Pseudomonadota</taxon>
        <taxon>Alphaproteobacteria</taxon>
        <taxon>Hyphomicrobiales</taxon>
        <taxon>Phyllobacteriaceae</taxon>
        <taxon>Tianweitania</taxon>
    </lineage>
</organism>
<dbReference type="Gene3D" id="3.30.530.20">
    <property type="match status" value="1"/>
</dbReference>
<dbReference type="InterPro" id="IPR023393">
    <property type="entry name" value="START-like_dom_sf"/>
</dbReference>
<dbReference type="Pfam" id="PF08327">
    <property type="entry name" value="AHSA1"/>
    <property type="match status" value="1"/>
</dbReference>